<dbReference type="EMBL" id="AMGV01000016">
    <property type="protein sequence ID" value="KEF52698.1"/>
    <property type="molecule type" value="Genomic_DNA"/>
</dbReference>
<dbReference type="GO" id="GO:0008131">
    <property type="term" value="F:primary methylamine oxidase activity"/>
    <property type="evidence" value="ECO:0007669"/>
    <property type="project" value="InterPro"/>
</dbReference>
<organism evidence="1 2">
    <name type="scientific">Exophiala aquamarina CBS 119918</name>
    <dbReference type="NCBI Taxonomy" id="1182545"/>
    <lineage>
        <taxon>Eukaryota</taxon>
        <taxon>Fungi</taxon>
        <taxon>Dikarya</taxon>
        <taxon>Ascomycota</taxon>
        <taxon>Pezizomycotina</taxon>
        <taxon>Eurotiomycetes</taxon>
        <taxon>Chaetothyriomycetidae</taxon>
        <taxon>Chaetothyriales</taxon>
        <taxon>Herpotrichiellaceae</taxon>
        <taxon>Exophiala</taxon>
    </lineage>
</organism>
<reference evidence="1 2" key="1">
    <citation type="submission" date="2013-03" db="EMBL/GenBank/DDBJ databases">
        <title>The Genome Sequence of Exophiala aquamarina CBS 119918.</title>
        <authorList>
            <consortium name="The Broad Institute Genomics Platform"/>
            <person name="Cuomo C."/>
            <person name="de Hoog S."/>
            <person name="Gorbushina A."/>
            <person name="Walker B."/>
            <person name="Young S.K."/>
            <person name="Zeng Q."/>
            <person name="Gargeya S."/>
            <person name="Fitzgerald M."/>
            <person name="Haas B."/>
            <person name="Abouelleil A."/>
            <person name="Allen A.W."/>
            <person name="Alvarado L."/>
            <person name="Arachchi H.M."/>
            <person name="Berlin A.M."/>
            <person name="Chapman S.B."/>
            <person name="Gainer-Dewar J."/>
            <person name="Goldberg J."/>
            <person name="Griggs A."/>
            <person name="Gujja S."/>
            <person name="Hansen M."/>
            <person name="Howarth C."/>
            <person name="Imamovic A."/>
            <person name="Ireland A."/>
            <person name="Larimer J."/>
            <person name="McCowan C."/>
            <person name="Murphy C."/>
            <person name="Pearson M."/>
            <person name="Poon T.W."/>
            <person name="Priest M."/>
            <person name="Roberts A."/>
            <person name="Saif S."/>
            <person name="Shea T."/>
            <person name="Sisk P."/>
            <person name="Sykes S."/>
            <person name="Wortman J."/>
            <person name="Nusbaum C."/>
            <person name="Birren B."/>
        </authorList>
    </citation>
    <scope>NUCLEOTIDE SEQUENCE [LARGE SCALE GENOMIC DNA]</scope>
    <source>
        <strain evidence="1 2">CBS 119918</strain>
    </source>
</reference>
<dbReference type="AlphaFoldDB" id="A0A072P0A7"/>
<dbReference type="Proteomes" id="UP000027920">
    <property type="component" value="Unassembled WGS sequence"/>
</dbReference>
<keyword evidence="2" id="KW-1185">Reference proteome</keyword>
<dbReference type="OrthoDB" id="3341590at2759"/>
<dbReference type="GeneID" id="25286015"/>
<accession>A0A072P0A7</accession>
<dbReference type="GO" id="GO:0005507">
    <property type="term" value="F:copper ion binding"/>
    <property type="evidence" value="ECO:0007669"/>
    <property type="project" value="InterPro"/>
</dbReference>
<sequence>MVISPQNYFLQNPVRQTVQQVEVDYDLDTVLNIKKFGSQDAVCTYDMANTLGNFSQYIGGDIILRKWPYDPSNPFFGMSEVETI</sequence>
<dbReference type="GO" id="GO:0009308">
    <property type="term" value="P:amine metabolic process"/>
    <property type="evidence" value="ECO:0007669"/>
    <property type="project" value="InterPro"/>
</dbReference>
<protein>
    <submittedName>
        <fullName evidence="1">Uncharacterized protein</fullName>
    </submittedName>
</protein>
<dbReference type="STRING" id="1182545.A0A072P0A7"/>
<dbReference type="GO" id="GO:0048038">
    <property type="term" value="F:quinone binding"/>
    <property type="evidence" value="ECO:0007669"/>
    <property type="project" value="InterPro"/>
</dbReference>
<name>A0A072P0A7_9EURO</name>
<evidence type="ECO:0000313" key="1">
    <source>
        <dbReference type="EMBL" id="KEF52698.1"/>
    </source>
</evidence>
<dbReference type="Gene3D" id="2.70.98.20">
    <property type="entry name" value="Copper amine oxidase, catalytic domain"/>
    <property type="match status" value="1"/>
</dbReference>
<proteinExistence type="predicted"/>
<dbReference type="RefSeq" id="XP_013255288.1">
    <property type="nucleotide sequence ID" value="XM_013399834.1"/>
</dbReference>
<comment type="caution">
    <text evidence="1">The sequence shown here is derived from an EMBL/GenBank/DDBJ whole genome shotgun (WGS) entry which is preliminary data.</text>
</comment>
<dbReference type="HOGENOM" id="CLU_2527457_0_0_1"/>
<dbReference type="VEuPathDB" id="FungiDB:A1O9_11115"/>
<gene>
    <name evidence="1" type="ORF">A1O9_11115</name>
</gene>
<evidence type="ECO:0000313" key="2">
    <source>
        <dbReference type="Proteomes" id="UP000027920"/>
    </source>
</evidence>
<dbReference type="InterPro" id="IPR036460">
    <property type="entry name" value="Cu_amine_oxidase_C_sf"/>
</dbReference>